<evidence type="ECO:0000256" key="3">
    <source>
        <dbReference type="ARBA" id="ARBA00022448"/>
    </source>
</evidence>
<evidence type="ECO:0000256" key="4">
    <source>
        <dbReference type="ARBA" id="ARBA00022692"/>
    </source>
</evidence>
<evidence type="ECO:0000313" key="9">
    <source>
        <dbReference type="EMBL" id="OMF55259.1"/>
    </source>
</evidence>
<keyword evidence="5 7" id="KW-1133">Transmembrane helix</keyword>
<comment type="subcellular location">
    <subcellularLocation>
        <location evidence="1">Cell membrane</location>
        <topology evidence="1">Multi-pass membrane protein</topology>
    </subcellularLocation>
</comment>
<evidence type="ECO:0000256" key="1">
    <source>
        <dbReference type="ARBA" id="ARBA00004651"/>
    </source>
</evidence>
<dbReference type="Proteomes" id="UP000187172">
    <property type="component" value="Unassembled WGS sequence"/>
</dbReference>
<feature type="transmembrane region" description="Helical" evidence="7">
    <location>
        <begin position="131"/>
        <end position="150"/>
    </location>
</feature>
<evidence type="ECO:0000256" key="6">
    <source>
        <dbReference type="ARBA" id="ARBA00023136"/>
    </source>
</evidence>
<feature type="transmembrane region" description="Helical" evidence="7">
    <location>
        <begin position="272"/>
        <end position="291"/>
    </location>
</feature>
<evidence type="ECO:0000256" key="5">
    <source>
        <dbReference type="ARBA" id="ARBA00022989"/>
    </source>
</evidence>
<evidence type="ECO:0000313" key="10">
    <source>
        <dbReference type="Proteomes" id="UP000187172"/>
    </source>
</evidence>
<dbReference type="PROSITE" id="PS50850">
    <property type="entry name" value="MFS"/>
    <property type="match status" value="1"/>
</dbReference>
<dbReference type="SUPFAM" id="SSF103473">
    <property type="entry name" value="MFS general substrate transporter"/>
    <property type="match status" value="1"/>
</dbReference>
<keyword evidence="10" id="KW-1185">Reference proteome</keyword>
<dbReference type="EMBL" id="MRTP01000002">
    <property type="protein sequence ID" value="OMF55259.1"/>
    <property type="molecule type" value="Genomic_DNA"/>
</dbReference>
<comment type="caution">
    <text evidence="9">The sequence shown here is derived from an EMBL/GenBank/DDBJ whole genome shotgun (WGS) entry which is preliminary data.</text>
</comment>
<reference evidence="9 10" key="1">
    <citation type="submission" date="2016-11" db="EMBL/GenBank/DDBJ databases">
        <title>Paenibacillus species isolates.</title>
        <authorList>
            <person name="Beno S.M."/>
        </authorList>
    </citation>
    <scope>NUCLEOTIDE SEQUENCE [LARGE SCALE GENOMIC DNA]</scope>
    <source>
        <strain evidence="9 10">FSL R5-0378</strain>
    </source>
</reference>
<feature type="transmembrane region" description="Helical" evidence="7">
    <location>
        <begin position="355"/>
        <end position="377"/>
    </location>
</feature>
<dbReference type="GO" id="GO:0005886">
    <property type="term" value="C:plasma membrane"/>
    <property type="evidence" value="ECO:0007669"/>
    <property type="project" value="UniProtKB-SubCell"/>
</dbReference>
<sequence length="399" mass="42973">MRRLFALSCGFYLLIGITSVVLGAMLPVLLAHYHKDYGDGGTLLFLQFLGFLAGVTASPFMSAQLGRKRMLAVSLACITAACIVMGSLPSWTWIILMTLLVGFGSGIIESSIGAFTIEFAEEQKAVAMTKLDVYFGLGALLIPAAVSLFLTMDAWFLTFFTVALVSLMLLILWLAMPAESSARLGKAVTAGSPEKSRYRGRYAGLLGIFIIFFFVYMGLELGLMNFLPSILIEKVHVKDSLASLGVTILWIAMVIGRLFVGRIAETVRYIPFLVWSTAATLAFTIGFALWANAWTAYLLVFGVGVSMSGLFSIALVYANVLIPGMTETTTSILIASGGIGGAVLQYLIGWSMDQWSAGMAVWILAGFSLILLASLILTKQQQSRKHKLGGSLIGHGHEG</sequence>
<feature type="domain" description="Major facilitator superfamily (MFS) profile" evidence="8">
    <location>
        <begin position="4"/>
        <end position="383"/>
    </location>
</feature>
<dbReference type="STRING" id="297318.BK138_11165"/>
<dbReference type="AlphaFoldDB" id="A0A1R1EU24"/>
<protein>
    <submittedName>
        <fullName evidence="9">MFS transporter</fullName>
    </submittedName>
</protein>
<feature type="transmembrane region" description="Helical" evidence="7">
    <location>
        <begin position="297"/>
        <end position="318"/>
    </location>
</feature>
<dbReference type="PANTHER" id="PTHR23514:SF3">
    <property type="entry name" value="BYPASS OF STOP CODON PROTEIN 6"/>
    <property type="match status" value="1"/>
</dbReference>
<proteinExistence type="inferred from homology"/>
<evidence type="ECO:0000256" key="7">
    <source>
        <dbReference type="SAM" id="Phobius"/>
    </source>
</evidence>
<dbReference type="PANTHER" id="PTHR23514">
    <property type="entry name" value="BYPASS OF STOP CODON PROTEIN 6"/>
    <property type="match status" value="1"/>
</dbReference>
<keyword evidence="3" id="KW-0813">Transport</keyword>
<dbReference type="Pfam" id="PF07690">
    <property type="entry name" value="MFS_1"/>
    <property type="match status" value="1"/>
</dbReference>
<keyword evidence="4 7" id="KW-0812">Transmembrane</keyword>
<feature type="transmembrane region" description="Helical" evidence="7">
    <location>
        <begin position="42"/>
        <end position="63"/>
    </location>
</feature>
<dbReference type="RefSeq" id="WP_076169652.1">
    <property type="nucleotide sequence ID" value="NZ_MRTP01000002.1"/>
</dbReference>
<dbReference type="InterPro" id="IPR051788">
    <property type="entry name" value="MFS_Transporter"/>
</dbReference>
<keyword evidence="6 7" id="KW-0472">Membrane</keyword>
<dbReference type="InterPro" id="IPR020846">
    <property type="entry name" value="MFS_dom"/>
</dbReference>
<feature type="transmembrane region" description="Helical" evidence="7">
    <location>
        <begin position="330"/>
        <end position="349"/>
    </location>
</feature>
<gene>
    <name evidence="9" type="ORF">BK138_11165</name>
</gene>
<feature type="transmembrane region" description="Helical" evidence="7">
    <location>
        <begin position="156"/>
        <end position="176"/>
    </location>
</feature>
<evidence type="ECO:0000259" key="8">
    <source>
        <dbReference type="PROSITE" id="PS50850"/>
    </source>
</evidence>
<accession>A0A1R1EU24</accession>
<dbReference type="Gene3D" id="1.20.1250.20">
    <property type="entry name" value="MFS general substrate transporter like domains"/>
    <property type="match status" value="2"/>
</dbReference>
<name>A0A1R1EU24_9BACL</name>
<comment type="similarity">
    <text evidence="2">Belongs to the major facilitator superfamily.</text>
</comment>
<feature type="transmembrane region" description="Helical" evidence="7">
    <location>
        <begin position="94"/>
        <end position="119"/>
    </location>
</feature>
<organism evidence="9 10">
    <name type="scientific">Paenibacillus rhizosphaerae</name>
    <dbReference type="NCBI Taxonomy" id="297318"/>
    <lineage>
        <taxon>Bacteria</taxon>
        <taxon>Bacillati</taxon>
        <taxon>Bacillota</taxon>
        <taxon>Bacilli</taxon>
        <taxon>Bacillales</taxon>
        <taxon>Paenibacillaceae</taxon>
        <taxon>Paenibacillus</taxon>
    </lineage>
</organism>
<feature type="transmembrane region" description="Helical" evidence="7">
    <location>
        <begin position="241"/>
        <end position="260"/>
    </location>
</feature>
<dbReference type="InterPro" id="IPR011701">
    <property type="entry name" value="MFS"/>
</dbReference>
<feature type="transmembrane region" description="Helical" evidence="7">
    <location>
        <begin position="202"/>
        <end position="221"/>
    </location>
</feature>
<dbReference type="InterPro" id="IPR036259">
    <property type="entry name" value="MFS_trans_sf"/>
</dbReference>
<dbReference type="GO" id="GO:0022857">
    <property type="term" value="F:transmembrane transporter activity"/>
    <property type="evidence" value="ECO:0007669"/>
    <property type="project" value="InterPro"/>
</dbReference>
<evidence type="ECO:0000256" key="2">
    <source>
        <dbReference type="ARBA" id="ARBA00008335"/>
    </source>
</evidence>
<feature type="transmembrane region" description="Helical" evidence="7">
    <location>
        <begin position="70"/>
        <end position="88"/>
    </location>
</feature>